<evidence type="ECO:0000313" key="3">
    <source>
        <dbReference type="Proteomes" id="UP000255467"/>
    </source>
</evidence>
<dbReference type="EMBL" id="UGRY01000006">
    <property type="protein sequence ID" value="SUD49153.1"/>
    <property type="molecule type" value="Genomic_DNA"/>
</dbReference>
<dbReference type="STRING" id="1406858.GCA_000710895_02670"/>
<organism evidence="2 3">
    <name type="scientific">Nocardia otitidiscaviarum</name>
    <dbReference type="NCBI Taxonomy" id="1823"/>
    <lineage>
        <taxon>Bacteria</taxon>
        <taxon>Bacillati</taxon>
        <taxon>Actinomycetota</taxon>
        <taxon>Actinomycetes</taxon>
        <taxon>Mycobacteriales</taxon>
        <taxon>Nocardiaceae</taxon>
        <taxon>Nocardia</taxon>
    </lineage>
</organism>
<sequence>MSNDLSAARWFKSSRSANQEACVETAHLANGAVGVRDSKDPTGPALIFAPVAWDAFVTGVRSGEFDSL</sequence>
<evidence type="ECO:0000259" key="1">
    <source>
        <dbReference type="Pfam" id="PF04149"/>
    </source>
</evidence>
<dbReference type="InterPro" id="IPR007278">
    <property type="entry name" value="DUF397"/>
</dbReference>
<protein>
    <submittedName>
        <fullName evidence="2">Domain of uncharacterized function (DUF397)</fullName>
    </submittedName>
</protein>
<feature type="domain" description="DUF397" evidence="1">
    <location>
        <begin position="8"/>
        <end position="61"/>
    </location>
</feature>
<dbReference type="Proteomes" id="UP000255467">
    <property type="component" value="Unassembled WGS sequence"/>
</dbReference>
<dbReference type="Pfam" id="PF04149">
    <property type="entry name" value="DUF397"/>
    <property type="match status" value="1"/>
</dbReference>
<accession>A0A379JMC1</accession>
<keyword evidence="3" id="KW-1185">Reference proteome</keyword>
<name>A0A379JMC1_9NOCA</name>
<reference evidence="2 3" key="1">
    <citation type="submission" date="2018-06" db="EMBL/GenBank/DDBJ databases">
        <authorList>
            <consortium name="Pathogen Informatics"/>
            <person name="Doyle S."/>
        </authorList>
    </citation>
    <scope>NUCLEOTIDE SEQUENCE [LARGE SCALE GENOMIC DNA]</scope>
    <source>
        <strain evidence="2 3">NCTC1934</strain>
    </source>
</reference>
<proteinExistence type="predicted"/>
<evidence type="ECO:0000313" key="2">
    <source>
        <dbReference type="EMBL" id="SUD49153.1"/>
    </source>
</evidence>
<dbReference type="OrthoDB" id="4299240at2"/>
<dbReference type="RefSeq" id="WP_029930648.1">
    <property type="nucleotide sequence ID" value="NZ_JADLPU010000003.1"/>
</dbReference>
<dbReference type="AlphaFoldDB" id="A0A379JMC1"/>
<gene>
    <name evidence="2" type="ORF">NCTC1934_06504</name>
</gene>